<organism evidence="2 3">
    <name type="scientific">Stentor coeruleus</name>
    <dbReference type="NCBI Taxonomy" id="5963"/>
    <lineage>
        <taxon>Eukaryota</taxon>
        <taxon>Sar</taxon>
        <taxon>Alveolata</taxon>
        <taxon>Ciliophora</taxon>
        <taxon>Postciliodesmatophora</taxon>
        <taxon>Heterotrichea</taxon>
        <taxon>Heterotrichida</taxon>
        <taxon>Stentoridae</taxon>
        <taxon>Stentor</taxon>
    </lineage>
</organism>
<evidence type="ECO:0000313" key="2">
    <source>
        <dbReference type="EMBL" id="OMJ90600.1"/>
    </source>
</evidence>
<feature type="coiled-coil region" evidence="1">
    <location>
        <begin position="504"/>
        <end position="536"/>
    </location>
</feature>
<sequence>MDSEVFLSGCSLSTHTSAIPTGKVLQLDNETLEAQIDRLNYTLMGILKNDEKEFCDSFSFQACDEFITTEDDFLDKHENTDLLLERAMMTHEDYRSHETRNDVTAKKDLKVSVKLDELHQIRNVISKTLELVEKKITNVAKIKIGEIMLELDIIDSVILAAKNEVVSGFKNNNFESDTQNAYIKQLENELENLNYKVFHNSGDDLLEKAMYESYNDSFPLVYPTSKYSGVFDFHSNFHTQASIEIEYKTMRVLNNSRKDYVKELEWEITQAKLVKINYEEKSKSLDEKEKKISKYVNSIHEEIQKKLKALEIEKSKVRVEQEKAERIITYMRRFREQVKRIKDGFVIQENLNVTISTLTPIATPKHTPKPSIDEMTIIEQEITQLELELEEATDKNSLIFKMNHLRNRLSSLRSAKVLNSETNIKRFNTFARVSRQDDAVIPKSLNSSKLDLSINLQNLPVPYTPKIGTRRFTCFTKRVHDHSPEICYQETTRTNLVQSPIQEFAKEENLVKALELKEERLRKKEEELNKREITLQNTWMKVPNANELIPLVRAQMSYYENKCKSMEKTQGDIDILIKENLNNKKAIKSAQENVKKYINELEAKKVIAEKLEDLIKDAEEFII</sequence>
<keyword evidence="1" id="KW-0175">Coiled coil</keyword>
<proteinExistence type="predicted"/>
<dbReference type="OrthoDB" id="327789at2759"/>
<dbReference type="EMBL" id="MPUH01000099">
    <property type="protein sequence ID" value="OMJ90600.1"/>
    <property type="molecule type" value="Genomic_DNA"/>
</dbReference>
<dbReference type="Proteomes" id="UP000187209">
    <property type="component" value="Unassembled WGS sequence"/>
</dbReference>
<evidence type="ECO:0000256" key="1">
    <source>
        <dbReference type="SAM" id="Coils"/>
    </source>
</evidence>
<reference evidence="2 3" key="1">
    <citation type="submission" date="2016-11" db="EMBL/GenBank/DDBJ databases">
        <title>The macronuclear genome of Stentor coeruleus: a giant cell with tiny introns.</title>
        <authorList>
            <person name="Slabodnick M."/>
            <person name="Ruby J.G."/>
            <person name="Reiff S.B."/>
            <person name="Swart E.C."/>
            <person name="Gosai S."/>
            <person name="Prabakaran S."/>
            <person name="Witkowska E."/>
            <person name="Larue G.E."/>
            <person name="Fisher S."/>
            <person name="Freeman R.M."/>
            <person name="Gunawardena J."/>
            <person name="Chu W."/>
            <person name="Stover N.A."/>
            <person name="Gregory B.D."/>
            <person name="Nowacki M."/>
            <person name="Derisi J."/>
            <person name="Roy S.W."/>
            <person name="Marshall W.F."/>
            <person name="Sood P."/>
        </authorList>
    </citation>
    <scope>NUCLEOTIDE SEQUENCE [LARGE SCALE GENOMIC DNA]</scope>
    <source>
        <strain evidence="2">WM001</strain>
    </source>
</reference>
<evidence type="ECO:0000313" key="3">
    <source>
        <dbReference type="Proteomes" id="UP000187209"/>
    </source>
</evidence>
<dbReference type="AlphaFoldDB" id="A0A1R2CNR5"/>
<feature type="coiled-coil region" evidence="1">
    <location>
        <begin position="261"/>
        <end position="327"/>
    </location>
</feature>
<comment type="caution">
    <text evidence="2">The sequence shown here is derived from an EMBL/GenBank/DDBJ whole genome shotgun (WGS) entry which is preliminary data.</text>
</comment>
<feature type="coiled-coil region" evidence="1">
    <location>
        <begin position="587"/>
        <end position="614"/>
    </location>
</feature>
<accession>A0A1R2CNR5</accession>
<keyword evidence="3" id="KW-1185">Reference proteome</keyword>
<name>A0A1R2CNR5_9CILI</name>
<protein>
    <submittedName>
        <fullName evidence="2">Uncharacterized protein</fullName>
    </submittedName>
</protein>
<gene>
    <name evidence="2" type="ORF">SteCoe_6998</name>
</gene>